<proteinExistence type="predicted"/>
<dbReference type="EMBL" id="CAMAPF010001086">
    <property type="protein sequence ID" value="CAH9145828.1"/>
    <property type="molecule type" value="Genomic_DNA"/>
</dbReference>
<sequence length="119" mass="13783">MMRQIWWFQTPLHIIASREADWSRFENYVACLDVHGFFFRHQLCGNFSFFALARLSGGKRMLGLRRPKVVEVQKMDDWPLAAKDHERSVGLEAGTDLDPRSSVLGGDRRGLVENMMKKN</sequence>
<dbReference type="Proteomes" id="UP001152523">
    <property type="component" value="Unassembled WGS sequence"/>
</dbReference>
<reference evidence="1" key="1">
    <citation type="submission" date="2022-07" db="EMBL/GenBank/DDBJ databases">
        <authorList>
            <person name="Macas J."/>
            <person name="Novak P."/>
            <person name="Neumann P."/>
        </authorList>
    </citation>
    <scope>NUCLEOTIDE SEQUENCE</scope>
</reference>
<dbReference type="AlphaFoldDB" id="A0AAV0GCY2"/>
<evidence type="ECO:0000313" key="1">
    <source>
        <dbReference type="EMBL" id="CAH9145828.1"/>
    </source>
</evidence>
<protein>
    <submittedName>
        <fullName evidence="1">Uncharacterized protein</fullName>
    </submittedName>
</protein>
<organism evidence="1 2">
    <name type="scientific">Cuscuta epithymum</name>
    <dbReference type="NCBI Taxonomy" id="186058"/>
    <lineage>
        <taxon>Eukaryota</taxon>
        <taxon>Viridiplantae</taxon>
        <taxon>Streptophyta</taxon>
        <taxon>Embryophyta</taxon>
        <taxon>Tracheophyta</taxon>
        <taxon>Spermatophyta</taxon>
        <taxon>Magnoliopsida</taxon>
        <taxon>eudicotyledons</taxon>
        <taxon>Gunneridae</taxon>
        <taxon>Pentapetalae</taxon>
        <taxon>asterids</taxon>
        <taxon>lamiids</taxon>
        <taxon>Solanales</taxon>
        <taxon>Convolvulaceae</taxon>
        <taxon>Cuscuteae</taxon>
        <taxon>Cuscuta</taxon>
        <taxon>Cuscuta subgen. Cuscuta</taxon>
    </lineage>
</organism>
<accession>A0AAV0GCY2</accession>
<comment type="caution">
    <text evidence="1">The sequence shown here is derived from an EMBL/GenBank/DDBJ whole genome shotgun (WGS) entry which is preliminary data.</text>
</comment>
<gene>
    <name evidence="1" type="ORF">CEPIT_LOCUS42522</name>
</gene>
<name>A0AAV0GCY2_9ASTE</name>
<keyword evidence="2" id="KW-1185">Reference proteome</keyword>
<evidence type="ECO:0000313" key="2">
    <source>
        <dbReference type="Proteomes" id="UP001152523"/>
    </source>
</evidence>